<evidence type="ECO:0000256" key="2">
    <source>
        <dbReference type="SAM" id="SignalP"/>
    </source>
</evidence>
<dbReference type="PROSITE" id="PS51257">
    <property type="entry name" value="PROKAR_LIPOPROTEIN"/>
    <property type="match status" value="1"/>
</dbReference>
<keyword evidence="2" id="KW-0732">Signal</keyword>
<accession>A0ABN2X4D9</accession>
<keyword evidence="4" id="KW-1185">Reference proteome</keyword>
<dbReference type="PANTHER" id="PTHR42928">
    <property type="entry name" value="TRICARBOXYLATE-BINDING PROTEIN"/>
    <property type="match status" value="1"/>
</dbReference>
<dbReference type="PANTHER" id="PTHR42928:SF5">
    <property type="entry name" value="BLR1237 PROTEIN"/>
    <property type="match status" value="1"/>
</dbReference>
<proteinExistence type="inferred from homology"/>
<dbReference type="InterPro" id="IPR005064">
    <property type="entry name" value="BUG"/>
</dbReference>
<dbReference type="CDD" id="cd07012">
    <property type="entry name" value="PBP2_Bug_TTT"/>
    <property type="match status" value="1"/>
</dbReference>
<dbReference type="Gene3D" id="3.40.190.150">
    <property type="entry name" value="Bordetella uptake gene, domain 1"/>
    <property type="match status" value="1"/>
</dbReference>
<evidence type="ECO:0000313" key="3">
    <source>
        <dbReference type="EMBL" id="GAA2104489.1"/>
    </source>
</evidence>
<gene>
    <name evidence="3" type="ORF">GCM10009823_29220</name>
</gene>
<dbReference type="Proteomes" id="UP001500984">
    <property type="component" value="Unassembled WGS sequence"/>
</dbReference>
<protein>
    <submittedName>
        <fullName evidence="3">Tripartite tricarboxylate transporter substrate binding protein</fullName>
    </submittedName>
</protein>
<evidence type="ECO:0000256" key="1">
    <source>
        <dbReference type="ARBA" id="ARBA00006987"/>
    </source>
</evidence>
<dbReference type="EMBL" id="BAAAPZ010000017">
    <property type="protein sequence ID" value="GAA2104489.1"/>
    <property type="molecule type" value="Genomic_DNA"/>
</dbReference>
<reference evidence="3 4" key="1">
    <citation type="journal article" date="2019" name="Int. J. Syst. Evol. Microbiol.">
        <title>The Global Catalogue of Microorganisms (GCM) 10K type strain sequencing project: providing services to taxonomists for standard genome sequencing and annotation.</title>
        <authorList>
            <consortium name="The Broad Institute Genomics Platform"/>
            <consortium name="The Broad Institute Genome Sequencing Center for Infectious Disease"/>
            <person name="Wu L."/>
            <person name="Ma J."/>
        </authorList>
    </citation>
    <scope>NUCLEOTIDE SEQUENCE [LARGE SCALE GENOMIC DNA]</scope>
    <source>
        <strain evidence="3 4">JCM 15900</strain>
    </source>
</reference>
<dbReference type="RefSeq" id="WP_291796039.1">
    <property type="nucleotide sequence ID" value="NZ_BAAAPZ010000017.1"/>
</dbReference>
<feature type="chain" id="PRO_5047395041" evidence="2">
    <location>
        <begin position="27"/>
        <end position="321"/>
    </location>
</feature>
<dbReference type="SUPFAM" id="SSF53850">
    <property type="entry name" value="Periplasmic binding protein-like II"/>
    <property type="match status" value="1"/>
</dbReference>
<organism evidence="3 4">
    <name type="scientific">Brevibacterium salitolerans</name>
    <dbReference type="NCBI Taxonomy" id="1403566"/>
    <lineage>
        <taxon>Bacteria</taxon>
        <taxon>Bacillati</taxon>
        <taxon>Actinomycetota</taxon>
        <taxon>Actinomycetes</taxon>
        <taxon>Micrococcales</taxon>
        <taxon>Brevibacteriaceae</taxon>
        <taxon>Brevibacterium</taxon>
    </lineage>
</organism>
<comment type="similarity">
    <text evidence="1">Belongs to the UPF0065 (bug) family.</text>
</comment>
<dbReference type="Pfam" id="PF03401">
    <property type="entry name" value="TctC"/>
    <property type="match status" value="1"/>
</dbReference>
<evidence type="ECO:0000313" key="4">
    <source>
        <dbReference type="Proteomes" id="UP001500984"/>
    </source>
</evidence>
<sequence>MHRTHSRLLTLAALSAVGTLALSACADRGGAAEGGEFPDGDITLVVPYDAGGASDLAARTLATEMEKSLDTSIVVENRSGGAGSVGLDYLAKQEADGYTVGYLPVETVMLGHQGYDIDPAAYEPLGQMVSVPATIAVPADSEYETLDDLLTAADDGEITVSNSGTGSIWEAATTALADESGASLKPVPFDGGAPAVTAAVGGQVDAVIAGISETSPAHADGTLRVLAVFDEEPSAALEGVPTGAEAGHDVVIGGWGALGAPAGLDPAVKETLSAAVAEAADTEAFKEIISSSGNIPMNVSPEDFQPYYEEENERFAGIFGD</sequence>
<dbReference type="Gene3D" id="3.40.190.10">
    <property type="entry name" value="Periplasmic binding protein-like II"/>
    <property type="match status" value="1"/>
</dbReference>
<feature type="signal peptide" evidence="2">
    <location>
        <begin position="1"/>
        <end position="26"/>
    </location>
</feature>
<comment type="caution">
    <text evidence="3">The sequence shown here is derived from an EMBL/GenBank/DDBJ whole genome shotgun (WGS) entry which is preliminary data.</text>
</comment>
<name>A0ABN2X4D9_9MICO</name>
<dbReference type="InterPro" id="IPR042100">
    <property type="entry name" value="Bug_dom1"/>
</dbReference>
<dbReference type="PIRSF" id="PIRSF017082">
    <property type="entry name" value="YflP"/>
    <property type="match status" value="1"/>
</dbReference>